<keyword evidence="2" id="KW-0406">Ion transport</keyword>
<dbReference type="EMBL" id="KZ990053">
    <property type="protein sequence ID" value="RKP24751.1"/>
    <property type="molecule type" value="Genomic_DNA"/>
</dbReference>
<accession>A0A4P9YZB9</accession>
<dbReference type="PANTHER" id="PTHR43389:SF4">
    <property type="entry name" value="V-TYPE PROTON ATPASE SUBUNIT B"/>
    <property type="match status" value="1"/>
</dbReference>
<dbReference type="InterPro" id="IPR004100">
    <property type="entry name" value="ATPase_F1/V1/A1_a/bsu_N"/>
</dbReference>
<reference evidence="5" key="1">
    <citation type="journal article" date="2018" name="Nat. Microbiol.">
        <title>Leveraging single-cell genomics to expand the fungal tree of life.</title>
        <authorList>
            <person name="Ahrendt S.R."/>
            <person name="Quandt C.A."/>
            <person name="Ciobanu D."/>
            <person name="Clum A."/>
            <person name="Salamov A."/>
            <person name="Andreopoulos B."/>
            <person name="Cheng J.F."/>
            <person name="Woyke T."/>
            <person name="Pelin A."/>
            <person name="Henrissat B."/>
            <person name="Reynolds N.K."/>
            <person name="Benny G.L."/>
            <person name="Smith M.E."/>
            <person name="James T.Y."/>
            <person name="Grigoriev I.V."/>
        </authorList>
    </citation>
    <scope>NUCLEOTIDE SEQUENCE [LARGE SCALE GENOMIC DNA]</scope>
    <source>
        <strain evidence="5">Benny S71-1</strain>
    </source>
</reference>
<dbReference type="GO" id="GO:0046034">
    <property type="term" value="P:ATP metabolic process"/>
    <property type="evidence" value="ECO:0007669"/>
    <property type="project" value="InterPro"/>
</dbReference>
<dbReference type="Proteomes" id="UP000278143">
    <property type="component" value="Unassembled WGS sequence"/>
</dbReference>
<evidence type="ECO:0000259" key="3">
    <source>
        <dbReference type="Pfam" id="PF02874"/>
    </source>
</evidence>
<dbReference type="InterPro" id="IPR022879">
    <property type="entry name" value="V-ATPase_su_B/beta"/>
</dbReference>
<dbReference type="OrthoDB" id="1735853at2759"/>
<proteinExistence type="predicted"/>
<evidence type="ECO:0000256" key="2">
    <source>
        <dbReference type="ARBA" id="ARBA00023065"/>
    </source>
</evidence>
<evidence type="ECO:0000256" key="1">
    <source>
        <dbReference type="ARBA" id="ARBA00022448"/>
    </source>
</evidence>
<dbReference type="GO" id="GO:0046961">
    <property type="term" value="F:proton-transporting ATPase activity, rotational mechanism"/>
    <property type="evidence" value="ECO:0007669"/>
    <property type="project" value="TreeGrafter"/>
</dbReference>
<organism evidence="4 5">
    <name type="scientific">Syncephalis pseudoplumigaleata</name>
    <dbReference type="NCBI Taxonomy" id="1712513"/>
    <lineage>
        <taxon>Eukaryota</taxon>
        <taxon>Fungi</taxon>
        <taxon>Fungi incertae sedis</taxon>
        <taxon>Zoopagomycota</taxon>
        <taxon>Zoopagomycotina</taxon>
        <taxon>Zoopagomycetes</taxon>
        <taxon>Zoopagales</taxon>
        <taxon>Piptocephalidaceae</taxon>
        <taxon>Syncephalis</taxon>
    </lineage>
</organism>
<dbReference type="Gene3D" id="3.40.50.12240">
    <property type="match status" value="1"/>
</dbReference>
<keyword evidence="5" id="KW-1185">Reference proteome</keyword>
<gene>
    <name evidence="4" type="ORF">SYNPS1DRAFT_16698</name>
</gene>
<protein>
    <recommendedName>
        <fullName evidence="3">ATPase F1/V1/A1 complex alpha/beta subunit N-terminal domain-containing protein</fullName>
    </recommendedName>
</protein>
<evidence type="ECO:0000313" key="4">
    <source>
        <dbReference type="EMBL" id="RKP24751.1"/>
    </source>
</evidence>
<name>A0A4P9YZB9_9FUNG</name>
<keyword evidence="1" id="KW-0813">Transport</keyword>
<feature type="non-terminal residue" evidence="4">
    <location>
        <position position="99"/>
    </location>
</feature>
<evidence type="ECO:0000313" key="5">
    <source>
        <dbReference type="Proteomes" id="UP000278143"/>
    </source>
</evidence>
<dbReference type="Pfam" id="PF02874">
    <property type="entry name" value="ATP-synt_ab_N"/>
    <property type="match status" value="1"/>
</dbReference>
<dbReference type="GO" id="GO:0007035">
    <property type="term" value="P:vacuolar acidification"/>
    <property type="evidence" value="ECO:0007669"/>
    <property type="project" value="TreeGrafter"/>
</dbReference>
<feature type="domain" description="ATPase F1/V1/A1 complex alpha/beta subunit N-terminal" evidence="3">
    <location>
        <begin position="33"/>
        <end position="99"/>
    </location>
</feature>
<dbReference type="PANTHER" id="PTHR43389">
    <property type="entry name" value="V-TYPE PROTON ATPASE SUBUNIT B"/>
    <property type="match status" value="1"/>
</dbReference>
<sequence>MDPRLSAHEAFAVNASAVTRNYEVQPRLDYRTVSGVNGPLVILDNVKFPKYSEIVQLTLPDGSRRSGQVLEVQGKRAIVQVFEGTPGIDAKATRIEFTG</sequence>
<dbReference type="CDD" id="cd18118">
    <property type="entry name" value="ATP-synt_V_A-type_beta_N"/>
    <property type="match status" value="1"/>
</dbReference>
<dbReference type="AlphaFoldDB" id="A0A4P9YZB9"/>